<dbReference type="EMBL" id="CP101988">
    <property type="protein sequence ID" value="UUI75999.1"/>
    <property type="molecule type" value="Genomic_DNA"/>
</dbReference>
<evidence type="ECO:0000313" key="2">
    <source>
        <dbReference type="EMBL" id="UUI75999.1"/>
    </source>
</evidence>
<gene>
    <name evidence="2" type="ORF">NP064_03580</name>
</gene>
<keyword evidence="3" id="KW-1185">Reference proteome</keyword>
<evidence type="ECO:0000256" key="1">
    <source>
        <dbReference type="SAM" id="Phobius"/>
    </source>
</evidence>
<reference evidence="2 3" key="1">
    <citation type="submission" date="2022-07" db="EMBL/GenBank/DDBJ databases">
        <title>Novel species in genus cellulomonas.</title>
        <authorList>
            <person name="Ye L."/>
        </authorList>
    </citation>
    <scope>NUCLEOTIDE SEQUENCE [LARGE SCALE GENOMIC DNA]</scope>
    <source>
        <strain evidence="3">zg-Y338</strain>
    </source>
</reference>
<evidence type="ECO:0008006" key="4">
    <source>
        <dbReference type="Google" id="ProtNLM"/>
    </source>
</evidence>
<accession>A0ABY5L2C4</accession>
<protein>
    <recommendedName>
        <fullName evidence="4">GlsB/YeaQ/YmgE family stress response membrane protein</fullName>
    </recommendedName>
</protein>
<proteinExistence type="predicted"/>
<dbReference type="RefSeq" id="WP_227567881.1">
    <property type="nucleotide sequence ID" value="NZ_CP101988.1"/>
</dbReference>
<feature type="transmembrane region" description="Helical" evidence="1">
    <location>
        <begin position="30"/>
        <end position="46"/>
    </location>
</feature>
<keyword evidence="1" id="KW-0472">Membrane</keyword>
<feature type="transmembrane region" description="Helical" evidence="1">
    <location>
        <begin position="53"/>
        <end position="71"/>
    </location>
</feature>
<dbReference type="Proteomes" id="UP001316189">
    <property type="component" value="Chromosome"/>
</dbReference>
<evidence type="ECO:0000313" key="3">
    <source>
        <dbReference type="Proteomes" id="UP001316189"/>
    </source>
</evidence>
<keyword evidence="1" id="KW-0812">Transmembrane</keyword>
<keyword evidence="1" id="KW-1133">Transmembrane helix</keyword>
<organism evidence="2 3">
    <name type="scientific">Cellulomonas chengniuliangii</name>
    <dbReference type="NCBI Taxonomy" id="2968084"/>
    <lineage>
        <taxon>Bacteria</taxon>
        <taxon>Bacillati</taxon>
        <taxon>Actinomycetota</taxon>
        <taxon>Actinomycetes</taxon>
        <taxon>Micrococcales</taxon>
        <taxon>Cellulomonadaceae</taxon>
        <taxon>Cellulomonas</taxon>
    </lineage>
</organism>
<name>A0ABY5L2C4_9CELL</name>
<sequence>MLIGLLGIALGCAIGLLTWKAPVPRGAHDVVLSAVLLAGIAVAWVADGDVAQGGAGVGAGVALALLVRAVTRLTRGDAGPVPGPDSR</sequence>